<reference evidence="5" key="1">
    <citation type="submission" date="2020-10" db="EMBL/GenBank/DDBJ databases">
        <authorList>
            <person name="Kikuchi T."/>
        </authorList>
    </citation>
    <scope>NUCLEOTIDE SEQUENCE</scope>
    <source>
        <strain evidence="5">NKZ352</strain>
    </source>
</reference>
<name>A0A8S1H0N0_9PELO</name>
<sequence length="508" mass="56732">MRFGPEIWSHSLAVTAAIMLTSGIWLTAYFAGVKNNKPQYNTYNYMTNVSACDSSAPKCQVPAIPQCDNTCEFVICESVPAGLQFDPKYKKFNSTTNCWMRLMEEAKKDILIGSYYWSLLVQDTGDGYTVDPTGTSADGKLIYDTIQSTAARGIDIRVAQAYEKGGYPETADLAKNSNGKIQVRSLDFTQWYPGGILHAKSWVVDGKHIYIGSANFDWRSLTQVKELGVAVFNCPCVGEDLQKLLEIYWTMGAPGAKLPQQWPDEFSTGANSKTPGSVPQPSGNQAVYISASPPGFQSCGREDDLAAMIKAIDGANEYINMAVMDYSPSTLYLKGNKLKIINFRWEPTLDTAIRRAAFERGIRIRFLLSRWPHTFKEFYAYMYSLQDISNTLPCISYANSSCQKKGSIEVRLIQVPAMQYGAIPYARVYHNKYFTTETTSYVGTSNWSPDYWDFTAGIGLVLRAEDVSLTSPIVADLNSIFERDWNSNYTIPLSFFDNSGNNVTHLDL</sequence>
<dbReference type="OrthoDB" id="1923775at2759"/>
<dbReference type="SUPFAM" id="SSF56024">
    <property type="entry name" value="Phospholipase D/nuclease"/>
    <property type="match status" value="2"/>
</dbReference>
<keyword evidence="3" id="KW-0812">Transmembrane</keyword>
<evidence type="ECO:0000256" key="3">
    <source>
        <dbReference type="SAM" id="Phobius"/>
    </source>
</evidence>
<dbReference type="Proteomes" id="UP000835052">
    <property type="component" value="Unassembled WGS sequence"/>
</dbReference>
<evidence type="ECO:0000259" key="4">
    <source>
        <dbReference type="PROSITE" id="PS50035"/>
    </source>
</evidence>
<dbReference type="InterPro" id="IPR050874">
    <property type="entry name" value="Diverse_PLD-related"/>
</dbReference>
<dbReference type="Pfam" id="PF13918">
    <property type="entry name" value="PLDc_3"/>
    <property type="match status" value="1"/>
</dbReference>
<accession>A0A8S1H0N0</accession>
<dbReference type="SMART" id="SM00155">
    <property type="entry name" value="PLDc"/>
    <property type="match status" value="2"/>
</dbReference>
<keyword evidence="3" id="KW-1133">Transmembrane helix</keyword>
<keyword evidence="6" id="KW-1185">Reference proteome</keyword>
<keyword evidence="3" id="KW-0472">Membrane</keyword>
<dbReference type="PROSITE" id="PS50035">
    <property type="entry name" value="PLD"/>
    <property type="match status" value="2"/>
</dbReference>
<proteinExistence type="inferred from homology"/>
<gene>
    <name evidence="5" type="ORF">CAUJ_LOCUS2799</name>
</gene>
<dbReference type="Gene3D" id="3.30.870.10">
    <property type="entry name" value="Endonuclease Chain A"/>
    <property type="match status" value="2"/>
</dbReference>
<protein>
    <recommendedName>
        <fullName evidence="4">PLD phosphodiesterase domain-containing protein</fullName>
    </recommendedName>
</protein>
<evidence type="ECO:0000313" key="5">
    <source>
        <dbReference type="EMBL" id="CAD6186880.1"/>
    </source>
</evidence>
<feature type="domain" description="PLD phosphodiesterase" evidence="4">
    <location>
        <begin position="425"/>
        <end position="451"/>
    </location>
</feature>
<dbReference type="CDD" id="cd09106">
    <property type="entry name" value="PLDc_vPLD3_4_5_like_1"/>
    <property type="match status" value="1"/>
</dbReference>
<evidence type="ECO:0000313" key="6">
    <source>
        <dbReference type="Proteomes" id="UP000835052"/>
    </source>
</evidence>
<dbReference type="CDD" id="cd09107">
    <property type="entry name" value="PLDc_vPLD3_4_5_like_2"/>
    <property type="match status" value="1"/>
</dbReference>
<dbReference type="GO" id="GO:0003824">
    <property type="term" value="F:catalytic activity"/>
    <property type="evidence" value="ECO:0007669"/>
    <property type="project" value="InterPro"/>
</dbReference>
<dbReference type="InterPro" id="IPR001736">
    <property type="entry name" value="PLipase_D/transphosphatidylase"/>
</dbReference>
<feature type="compositionally biased region" description="Polar residues" evidence="2">
    <location>
        <begin position="268"/>
        <end position="282"/>
    </location>
</feature>
<organism evidence="5 6">
    <name type="scientific">Caenorhabditis auriculariae</name>
    <dbReference type="NCBI Taxonomy" id="2777116"/>
    <lineage>
        <taxon>Eukaryota</taxon>
        <taxon>Metazoa</taxon>
        <taxon>Ecdysozoa</taxon>
        <taxon>Nematoda</taxon>
        <taxon>Chromadorea</taxon>
        <taxon>Rhabditida</taxon>
        <taxon>Rhabditina</taxon>
        <taxon>Rhabditomorpha</taxon>
        <taxon>Rhabditoidea</taxon>
        <taxon>Rhabditidae</taxon>
        <taxon>Peloderinae</taxon>
        <taxon>Caenorhabditis</taxon>
    </lineage>
</organism>
<feature type="transmembrane region" description="Helical" evidence="3">
    <location>
        <begin position="12"/>
        <end position="32"/>
    </location>
</feature>
<evidence type="ECO:0000256" key="1">
    <source>
        <dbReference type="ARBA" id="ARBA00008664"/>
    </source>
</evidence>
<dbReference type="PANTHER" id="PTHR10185">
    <property type="entry name" value="PHOSPHOLIPASE D - RELATED"/>
    <property type="match status" value="1"/>
</dbReference>
<dbReference type="InterPro" id="IPR032803">
    <property type="entry name" value="PLDc_3"/>
</dbReference>
<comment type="similarity">
    <text evidence="1">Belongs to the phospholipase D family.</text>
</comment>
<dbReference type="AlphaFoldDB" id="A0A8S1H0N0"/>
<dbReference type="PANTHER" id="PTHR10185:SF12">
    <property type="entry name" value="PLD PHOSPHODIESTERASE DOMAIN-CONTAINING PROTEIN"/>
    <property type="match status" value="1"/>
</dbReference>
<feature type="region of interest" description="Disordered" evidence="2">
    <location>
        <begin position="261"/>
        <end position="282"/>
    </location>
</feature>
<feature type="domain" description="PLD phosphodiesterase" evidence="4">
    <location>
        <begin position="193"/>
        <end position="220"/>
    </location>
</feature>
<dbReference type="EMBL" id="CAJGYM010000005">
    <property type="protein sequence ID" value="CAD6186880.1"/>
    <property type="molecule type" value="Genomic_DNA"/>
</dbReference>
<evidence type="ECO:0000256" key="2">
    <source>
        <dbReference type="SAM" id="MobiDB-lite"/>
    </source>
</evidence>
<comment type="caution">
    <text evidence="5">The sequence shown here is derived from an EMBL/GenBank/DDBJ whole genome shotgun (WGS) entry which is preliminary data.</text>
</comment>